<evidence type="ECO:0000256" key="1">
    <source>
        <dbReference type="SAM" id="MobiDB-lite"/>
    </source>
</evidence>
<feature type="compositionally biased region" description="Basic and acidic residues" evidence="1">
    <location>
        <begin position="1"/>
        <end position="17"/>
    </location>
</feature>
<dbReference type="RefSeq" id="WP_210658407.1">
    <property type="nucleotide sequence ID" value="NZ_JAGKQQ010000001.1"/>
</dbReference>
<evidence type="ECO:0000313" key="2">
    <source>
        <dbReference type="EMBL" id="MBP3958426.1"/>
    </source>
</evidence>
<protein>
    <submittedName>
        <fullName evidence="2">Uncharacterized protein</fullName>
    </submittedName>
</protein>
<reference evidence="2 3" key="1">
    <citation type="submission" date="2021-04" db="EMBL/GenBank/DDBJ databases">
        <authorList>
            <person name="Ivanova A."/>
        </authorList>
    </citation>
    <scope>NUCLEOTIDE SEQUENCE [LARGE SCALE GENOMIC DNA]</scope>
    <source>
        <strain evidence="2 3">G18</strain>
    </source>
</reference>
<keyword evidence="3" id="KW-1185">Reference proteome</keyword>
<evidence type="ECO:0000313" key="3">
    <source>
        <dbReference type="Proteomes" id="UP000676565"/>
    </source>
</evidence>
<organism evidence="2 3">
    <name type="scientific">Gemmata palustris</name>
    <dbReference type="NCBI Taxonomy" id="2822762"/>
    <lineage>
        <taxon>Bacteria</taxon>
        <taxon>Pseudomonadati</taxon>
        <taxon>Planctomycetota</taxon>
        <taxon>Planctomycetia</taxon>
        <taxon>Gemmatales</taxon>
        <taxon>Gemmataceae</taxon>
        <taxon>Gemmata</taxon>
    </lineage>
</organism>
<gene>
    <name evidence="2" type="ORF">J8F10_24525</name>
</gene>
<dbReference type="EMBL" id="JAGKQQ010000001">
    <property type="protein sequence ID" value="MBP3958426.1"/>
    <property type="molecule type" value="Genomic_DNA"/>
</dbReference>
<name>A0ABS5BXE8_9BACT</name>
<dbReference type="Proteomes" id="UP000676565">
    <property type="component" value="Unassembled WGS sequence"/>
</dbReference>
<proteinExistence type="predicted"/>
<comment type="caution">
    <text evidence="2">The sequence shown here is derived from an EMBL/GenBank/DDBJ whole genome shotgun (WGS) entry which is preliminary data.</text>
</comment>
<feature type="region of interest" description="Disordered" evidence="1">
    <location>
        <begin position="1"/>
        <end position="22"/>
    </location>
</feature>
<accession>A0ABS5BXE8</accession>
<sequence>MMNHTREKSKPVRRDVGHTVPSGPVPFAHPDHSLQLNWPFAQYADALLKLDEAKKREWAATVTGDHNARELASFDMLEALTEVQKVRDSAGQLLAFCLRVALEDDHAGTFRALLNKALGMDHLRARLDQLEARLDEVEDGVLAINRGEVLV</sequence>